<sequence>RMCYPRVIWVVRHCEREDNVNRQWRNLAGMNVFMSDNSPLSQRGRVQAHELGKRFSEEAIAHVFASPYDRTMETAHTIVEMNENHNLRVKAEPGLCEALYLCTKPHPSFWDADDLNKKFPLVDASYDPVFSKYTLPKEGCGDEECVPRLNTTIQRIIQRYAGPILIVGHGASIGAIHQVLANDFKYVGQATVSKFVQSGNGLEEIKLVYSSCTNHLSDPRNLRPW</sequence>
<proteinExistence type="predicted"/>
<comment type="caution">
    <text evidence="1">The sequence shown here is derived from an EMBL/GenBank/DDBJ whole genome shotgun (WGS) entry which is preliminary data.</text>
</comment>
<dbReference type="SMART" id="SM00855">
    <property type="entry name" value="PGAM"/>
    <property type="match status" value="1"/>
</dbReference>
<organism evidence="1 2">
    <name type="scientific">Pristionchus mayeri</name>
    <dbReference type="NCBI Taxonomy" id="1317129"/>
    <lineage>
        <taxon>Eukaryota</taxon>
        <taxon>Metazoa</taxon>
        <taxon>Ecdysozoa</taxon>
        <taxon>Nematoda</taxon>
        <taxon>Chromadorea</taxon>
        <taxon>Rhabditida</taxon>
        <taxon>Rhabditina</taxon>
        <taxon>Diplogasteromorpha</taxon>
        <taxon>Diplogasteroidea</taxon>
        <taxon>Neodiplogasteridae</taxon>
        <taxon>Pristionchus</taxon>
    </lineage>
</organism>
<dbReference type="Proteomes" id="UP001328107">
    <property type="component" value="Unassembled WGS sequence"/>
</dbReference>
<dbReference type="PANTHER" id="PTHR16469">
    <property type="entry name" value="UBIQUITIN-ASSOCIATED AND SH3 DOMAIN-CONTAINING BA-RELATED"/>
    <property type="match status" value="1"/>
</dbReference>
<dbReference type="GO" id="GO:0016791">
    <property type="term" value="F:phosphatase activity"/>
    <property type="evidence" value="ECO:0007669"/>
    <property type="project" value="UniProtKB-ARBA"/>
</dbReference>
<dbReference type="EMBL" id="BTRK01000005">
    <property type="protein sequence ID" value="GMR53720.1"/>
    <property type="molecule type" value="Genomic_DNA"/>
</dbReference>
<dbReference type="InterPro" id="IPR029033">
    <property type="entry name" value="His_PPase_superfam"/>
</dbReference>
<dbReference type="PANTHER" id="PTHR16469:SF27">
    <property type="entry name" value="UBIQUITIN-ASSOCIATED AND SH3 DOMAIN-CONTAINING BA-RELATED"/>
    <property type="match status" value="1"/>
</dbReference>
<accession>A0AAN5D0D2</accession>
<keyword evidence="2" id="KW-1185">Reference proteome</keyword>
<evidence type="ECO:0000313" key="2">
    <source>
        <dbReference type="Proteomes" id="UP001328107"/>
    </source>
</evidence>
<gene>
    <name evidence="1" type="ORF">PMAYCL1PPCAC_23915</name>
</gene>
<dbReference type="CDD" id="cd07067">
    <property type="entry name" value="HP_PGM_like"/>
    <property type="match status" value="1"/>
</dbReference>
<dbReference type="AlphaFoldDB" id="A0AAN5D0D2"/>
<dbReference type="InterPro" id="IPR013078">
    <property type="entry name" value="His_Pase_superF_clade-1"/>
</dbReference>
<dbReference type="Pfam" id="PF00300">
    <property type="entry name" value="His_Phos_1"/>
    <property type="match status" value="1"/>
</dbReference>
<evidence type="ECO:0000313" key="1">
    <source>
        <dbReference type="EMBL" id="GMR53720.1"/>
    </source>
</evidence>
<name>A0AAN5D0D2_9BILA</name>
<dbReference type="Gene3D" id="3.40.50.1240">
    <property type="entry name" value="Phosphoglycerate mutase-like"/>
    <property type="match status" value="1"/>
</dbReference>
<evidence type="ECO:0008006" key="3">
    <source>
        <dbReference type="Google" id="ProtNLM"/>
    </source>
</evidence>
<feature type="non-terminal residue" evidence="1">
    <location>
        <position position="1"/>
    </location>
</feature>
<reference evidence="2" key="1">
    <citation type="submission" date="2022-10" db="EMBL/GenBank/DDBJ databases">
        <title>Genome assembly of Pristionchus species.</title>
        <authorList>
            <person name="Yoshida K."/>
            <person name="Sommer R.J."/>
        </authorList>
    </citation>
    <scope>NUCLEOTIDE SEQUENCE [LARGE SCALE GENOMIC DNA]</scope>
    <source>
        <strain evidence="2">RS5460</strain>
    </source>
</reference>
<dbReference type="SUPFAM" id="SSF53254">
    <property type="entry name" value="Phosphoglycerate mutase-like"/>
    <property type="match status" value="1"/>
</dbReference>
<protein>
    <recommendedName>
        <fullName evidence="3">Phosphatase</fullName>
    </recommendedName>
</protein>
<dbReference type="InterPro" id="IPR051710">
    <property type="entry name" value="Phosphatase_SH3-domain"/>
</dbReference>